<evidence type="ECO:0000256" key="3">
    <source>
        <dbReference type="ARBA" id="ARBA00022741"/>
    </source>
</evidence>
<feature type="domain" description="Protein kinase" evidence="10">
    <location>
        <begin position="115"/>
        <end position="366"/>
    </location>
</feature>
<dbReference type="PROSITE" id="PS00107">
    <property type="entry name" value="PROTEIN_KINASE_ATP"/>
    <property type="match status" value="1"/>
</dbReference>
<dbReference type="InterPro" id="IPR017441">
    <property type="entry name" value="Protein_kinase_ATP_BS"/>
</dbReference>
<dbReference type="Gene3D" id="1.10.510.10">
    <property type="entry name" value="Transferase(Phosphotransferase) domain 1"/>
    <property type="match status" value="1"/>
</dbReference>
<evidence type="ECO:0000256" key="9">
    <source>
        <dbReference type="SAM" id="MobiDB-lite"/>
    </source>
</evidence>
<comment type="catalytic activity">
    <reaction evidence="8">
        <text>L-seryl-[protein] + ATP = O-phospho-L-seryl-[protein] + ADP + H(+)</text>
        <dbReference type="Rhea" id="RHEA:17989"/>
        <dbReference type="Rhea" id="RHEA-COMP:9863"/>
        <dbReference type="Rhea" id="RHEA-COMP:11604"/>
        <dbReference type="ChEBI" id="CHEBI:15378"/>
        <dbReference type="ChEBI" id="CHEBI:29999"/>
        <dbReference type="ChEBI" id="CHEBI:30616"/>
        <dbReference type="ChEBI" id="CHEBI:83421"/>
        <dbReference type="ChEBI" id="CHEBI:456216"/>
        <dbReference type="EC" id="2.7.11.1"/>
    </reaction>
</comment>
<keyword evidence="5 6" id="KW-0067">ATP-binding</keyword>
<gene>
    <name evidence="11" type="primary">IPL1_1</name>
    <name evidence="11" type="ORF">K7432_001749</name>
</gene>
<feature type="compositionally biased region" description="Basic and acidic residues" evidence="9">
    <location>
        <begin position="1"/>
        <end position="11"/>
    </location>
</feature>
<feature type="binding site" evidence="6">
    <location>
        <position position="144"/>
    </location>
    <ligand>
        <name>ATP</name>
        <dbReference type="ChEBI" id="CHEBI:30616"/>
    </ligand>
</feature>
<evidence type="ECO:0000259" key="10">
    <source>
        <dbReference type="PROSITE" id="PS50011"/>
    </source>
</evidence>
<evidence type="ECO:0000256" key="6">
    <source>
        <dbReference type="PROSITE-ProRule" id="PRU10141"/>
    </source>
</evidence>
<dbReference type="PROSITE" id="PS50011">
    <property type="entry name" value="PROTEIN_KINASE_DOM"/>
    <property type="match status" value="1"/>
</dbReference>
<evidence type="ECO:0000256" key="8">
    <source>
        <dbReference type="RuleBase" id="RU367134"/>
    </source>
</evidence>
<keyword evidence="2 8" id="KW-0808">Transferase</keyword>
<dbReference type="CDD" id="cd14007">
    <property type="entry name" value="STKc_Aurora"/>
    <property type="match status" value="1"/>
</dbReference>
<dbReference type="PANTHER" id="PTHR24350">
    <property type="entry name" value="SERINE/THREONINE-PROTEIN KINASE IAL-RELATED"/>
    <property type="match status" value="1"/>
</dbReference>
<sequence>METLKRPEVKPRVKNPVTQGELNRPRQAVPKQTRVPITTSVKSKLGTQPDLKNKPSVNKGLANRVMGKGNGHPQAKLTDAQLMPPPALTPKIQKTMNHFSEEERIPYQQFSLHDFHIAKTLGRGKFGRVYLAKLKSTGFIFALKALKKSEFLESQLEKQVRREIEIQMHLRHPNILRLFGYFWDDDMIYLMIEFAGKGELYKQLRNLGCFPEKQAAIYIAQIADSLDYLHSKHVIHRDIKPENLLVDIDDVVKLSDFGWSVHSTGNRRTTLCGTLDYLPPEMVEARDHTEKVDLWSLGVLTYEFLVGNPPFEDLTSVKATYKRISKVDLRIPDSVSAEAADLITKLLVRNPNRRLPLSEVKRHPWITSNTPPELLLQFKDYSKLTESTTFHPADS</sequence>
<evidence type="ECO:0000256" key="5">
    <source>
        <dbReference type="ARBA" id="ARBA00022840"/>
    </source>
</evidence>
<keyword evidence="1 7" id="KW-0723">Serine/threonine-protein kinase</keyword>
<keyword evidence="4 8" id="KW-0418">Kinase</keyword>
<organism evidence="11 12">
    <name type="scientific">Basidiobolus ranarum</name>
    <dbReference type="NCBI Taxonomy" id="34480"/>
    <lineage>
        <taxon>Eukaryota</taxon>
        <taxon>Fungi</taxon>
        <taxon>Fungi incertae sedis</taxon>
        <taxon>Zoopagomycota</taxon>
        <taxon>Entomophthoromycotina</taxon>
        <taxon>Basidiobolomycetes</taxon>
        <taxon>Basidiobolales</taxon>
        <taxon>Basidiobolaceae</taxon>
        <taxon>Basidiobolus</taxon>
    </lineage>
</organism>
<evidence type="ECO:0000256" key="2">
    <source>
        <dbReference type="ARBA" id="ARBA00022679"/>
    </source>
</evidence>
<dbReference type="Pfam" id="PF00069">
    <property type="entry name" value="Pkinase"/>
    <property type="match status" value="1"/>
</dbReference>
<evidence type="ECO:0000256" key="1">
    <source>
        <dbReference type="ARBA" id="ARBA00022527"/>
    </source>
</evidence>
<dbReference type="InterPro" id="IPR030616">
    <property type="entry name" value="Aur-like"/>
</dbReference>
<comment type="similarity">
    <text evidence="8">Belongs to the protein kinase superfamily. Ser/Thr protein kinase family. Aurora subfamily.</text>
</comment>
<comment type="caution">
    <text evidence="11">The sequence shown here is derived from an EMBL/GenBank/DDBJ whole genome shotgun (WGS) entry which is preliminary data.</text>
</comment>
<comment type="catalytic activity">
    <reaction evidence="8">
        <text>L-threonyl-[protein] + ATP = O-phospho-L-threonyl-[protein] + ADP + H(+)</text>
        <dbReference type="Rhea" id="RHEA:46608"/>
        <dbReference type="Rhea" id="RHEA-COMP:11060"/>
        <dbReference type="Rhea" id="RHEA-COMP:11605"/>
        <dbReference type="ChEBI" id="CHEBI:15378"/>
        <dbReference type="ChEBI" id="CHEBI:30013"/>
        <dbReference type="ChEBI" id="CHEBI:30616"/>
        <dbReference type="ChEBI" id="CHEBI:61977"/>
        <dbReference type="ChEBI" id="CHEBI:456216"/>
        <dbReference type="EC" id="2.7.11.1"/>
    </reaction>
</comment>
<dbReference type="PROSITE" id="PS00108">
    <property type="entry name" value="PROTEIN_KINASE_ST"/>
    <property type="match status" value="1"/>
</dbReference>
<evidence type="ECO:0000313" key="12">
    <source>
        <dbReference type="Proteomes" id="UP001479436"/>
    </source>
</evidence>
<evidence type="ECO:0000256" key="7">
    <source>
        <dbReference type="RuleBase" id="RU000304"/>
    </source>
</evidence>
<evidence type="ECO:0000313" key="11">
    <source>
        <dbReference type="EMBL" id="KAK9767979.1"/>
    </source>
</evidence>
<dbReference type="InterPro" id="IPR011009">
    <property type="entry name" value="Kinase-like_dom_sf"/>
</dbReference>
<dbReference type="EMBL" id="JASJQH010000042">
    <property type="protein sequence ID" value="KAK9767979.1"/>
    <property type="molecule type" value="Genomic_DNA"/>
</dbReference>
<dbReference type="GO" id="GO:0004674">
    <property type="term" value="F:protein serine/threonine kinase activity"/>
    <property type="evidence" value="ECO:0007669"/>
    <property type="project" value="UniProtKB-EC"/>
</dbReference>
<dbReference type="SUPFAM" id="SSF56112">
    <property type="entry name" value="Protein kinase-like (PK-like)"/>
    <property type="match status" value="1"/>
</dbReference>
<dbReference type="EC" id="2.7.11.1" evidence="8"/>
<dbReference type="SMART" id="SM00220">
    <property type="entry name" value="S_TKc"/>
    <property type="match status" value="1"/>
</dbReference>
<evidence type="ECO:0000256" key="4">
    <source>
        <dbReference type="ARBA" id="ARBA00022777"/>
    </source>
</evidence>
<feature type="compositionally biased region" description="Polar residues" evidence="9">
    <location>
        <begin position="35"/>
        <end position="46"/>
    </location>
</feature>
<name>A0ABR2X2I4_9FUNG</name>
<reference evidence="11 12" key="1">
    <citation type="submission" date="2023-04" db="EMBL/GenBank/DDBJ databases">
        <title>Genome of Basidiobolus ranarum AG-B5.</title>
        <authorList>
            <person name="Stajich J.E."/>
            <person name="Carter-House D."/>
            <person name="Gryganskyi A."/>
        </authorList>
    </citation>
    <scope>NUCLEOTIDE SEQUENCE [LARGE SCALE GENOMIC DNA]</scope>
    <source>
        <strain evidence="11 12">AG-B5</strain>
    </source>
</reference>
<dbReference type="Proteomes" id="UP001479436">
    <property type="component" value="Unassembled WGS sequence"/>
</dbReference>
<accession>A0ABR2X2I4</accession>
<protein>
    <recommendedName>
        <fullName evidence="8">Aurora kinase</fullName>
        <ecNumber evidence="8">2.7.11.1</ecNumber>
    </recommendedName>
</protein>
<feature type="region of interest" description="Disordered" evidence="9">
    <location>
        <begin position="1"/>
        <end position="84"/>
    </location>
</feature>
<dbReference type="InterPro" id="IPR000719">
    <property type="entry name" value="Prot_kinase_dom"/>
</dbReference>
<proteinExistence type="inferred from homology"/>
<keyword evidence="12" id="KW-1185">Reference proteome</keyword>
<keyword evidence="3 6" id="KW-0547">Nucleotide-binding</keyword>
<dbReference type="InterPro" id="IPR008271">
    <property type="entry name" value="Ser/Thr_kinase_AS"/>
</dbReference>